<organism evidence="15 16">
    <name type="scientific">Labrus bergylta</name>
    <name type="common">ballan wrasse</name>
    <dbReference type="NCBI Taxonomy" id="56723"/>
    <lineage>
        <taxon>Eukaryota</taxon>
        <taxon>Metazoa</taxon>
        <taxon>Chordata</taxon>
        <taxon>Craniata</taxon>
        <taxon>Vertebrata</taxon>
        <taxon>Euteleostomi</taxon>
        <taxon>Actinopterygii</taxon>
        <taxon>Neopterygii</taxon>
        <taxon>Teleostei</taxon>
        <taxon>Neoteleostei</taxon>
        <taxon>Acanthomorphata</taxon>
        <taxon>Eupercaria</taxon>
        <taxon>Labriformes</taxon>
        <taxon>Labridae</taxon>
        <taxon>Labrus</taxon>
    </lineage>
</organism>
<dbReference type="PANTHER" id="PTHR45813:SF2">
    <property type="entry name" value="ADHESION G-PROTEIN COUPLED RECEPTOR F3"/>
    <property type="match status" value="1"/>
</dbReference>
<evidence type="ECO:0000256" key="4">
    <source>
        <dbReference type="ARBA" id="ARBA00022989"/>
    </source>
</evidence>
<evidence type="ECO:0000256" key="2">
    <source>
        <dbReference type="ARBA" id="ARBA00007343"/>
    </source>
</evidence>
<keyword evidence="10" id="KW-0807">Transducer</keyword>
<dbReference type="GO" id="GO:0016020">
    <property type="term" value="C:membrane"/>
    <property type="evidence" value="ECO:0007669"/>
    <property type="project" value="UniProtKB-SubCell"/>
</dbReference>
<dbReference type="InterPro" id="IPR046338">
    <property type="entry name" value="GAIN_dom_sf"/>
</dbReference>
<feature type="domain" description="GAIN-B" evidence="13">
    <location>
        <begin position="567"/>
        <end position="724"/>
    </location>
</feature>
<dbReference type="InterPro" id="IPR000203">
    <property type="entry name" value="GPS"/>
</dbReference>
<dbReference type="AlphaFoldDB" id="A0A3Q3G4W3"/>
<comment type="subcellular location">
    <subcellularLocation>
        <location evidence="1">Membrane</location>
        <topology evidence="1">Multi-pass membrane protein</topology>
    </subcellularLocation>
</comment>
<dbReference type="Proteomes" id="UP000261660">
    <property type="component" value="Unplaced"/>
</dbReference>
<dbReference type="Ensembl" id="ENSLBET00000029460.1">
    <property type="protein sequence ID" value="ENSLBEP00000028126.1"/>
    <property type="gene ID" value="ENSLBEG00000021309.1"/>
</dbReference>
<dbReference type="InterPro" id="IPR057244">
    <property type="entry name" value="GAIN_B"/>
</dbReference>
<evidence type="ECO:0000256" key="1">
    <source>
        <dbReference type="ARBA" id="ARBA00004141"/>
    </source>
</evidence>
<dbReference type="GO" id="GO:0004930">
    <property type="term" value="F:G protein-coupled receptor activity"/>
    <property type="evidence" value="ECO:0007669"/>
    <property type="project" value="UniProtKB-KW"/>
</dbReference>
<dbReference type="Pfam" id="PF01825">
    <property type="entry name" value="GPS"/>
    <property type="match status" value="1"/>
</dbReference>
<evidence type="ECO:0000256" key="9">
    <source>
        <dbReference type="ARBA" id="ARBA00023180"/>
    </source>
</evidence>
<feature type="transmembrane region" description="Helical" evidence="11">
    <location>
        <begin position="734"/>
        <end position="757"/>
    </location>
</feature>
<proteinExistence type="inferred from homology"/>
<dbReference type="Pfam" id="PF00002">
    <property type="entry name" value="7tm_2"/>
    <property type="match status" value="1"/>
</dbReference>
<dbReference type="InterPro" id="IPR051587">
    <property type="entry name" value="Adhesion_GPCR"/>
</dbReference>
<dbReference type="GO" id="GO:0007189">
    <property type="term" value="P:adenylate cyclase-activating G protein-coupled receptor signaling pathway"/>
    <property type="evidence" value="ECO:0007669"/>
    <property type="project" value="TreeGrafter"/>
</dbReference>
<accession>A0A3Q3G4W3</accession>
<feature type="signal peptide" evidence="12">
    <location>
        <begin position="1"/>
        <end position="26"/>
    </location>
</feature>
<evidence type="ECO:0000256" key="5">
    <source>
        <dbReference type="ARBA" id="ARBA00023040"/>
    </source>
</evidence>
<dbReference type="InterPro" id="IPR017981">
    <property type="entry name" value="GPCR_2-like_7TM"/>
</dbReference>
<reference evidence="15" key="1">
    <citation type="submission" date="2025-08" db="UniProtKB">
        <authorList>
            <consortium name="Ensembl"/>
        </authorList>
    </citation>
    <scope>IDENTIFICATION</scope>
</reference>
<protein>
    <submittedName>
        <fullName evidence="15">Adhesion G-protein coupled receptor F3-like</fullName>
    </submittedName>
</protein>
<evidence type="ECO:0000313" key="15">
    <source>
        <dbReference type="Ensembl" id="ENSLBEP00000028126.1"/>
    </source>
</evidence>
<dbReference type="Gene3D" id="1.20.1070.10">
    <property type="entry name" value="Rhodopsin 7-helix transmembrane proteins"/>
    <property type="match status" value="1"/>
</dbReference>
<dbReference type="PRINTS" id="PR00249">
    <property type="entry name" value="GPCRSECRETIN"/>
</dbReference>
<keyword evidence="4 11" id="KW-1133">Transmembrane helix</keyword>
<feature type="transmembrane region" description="Helical" evidence="11">
    <location>
        <begin position="807"/>
        <end position="831"/>
    </location>
</feature>
<evidence type="ECO:0000256" key="6">
    <source>
        <dbReference type="ARBA" id="ARBA00023136"/>
    </source>
</evidence>
<feature type="transmembrane region" description="Helical" evidence="11">
    <location>
        <begin position="932"/>
        <end position="956"/>
    </location>
</feature>
<dbReference type="GO" id="GO:0007166">
    <property type="term" value="P:cell surface receptor signaling pathway"/>
    <property type="evidence" value="ECO:0007669"/>
    <property type="project" value="InterPro"/>
</dbReference>
<keyword evidence="9" id="KW-0325">Glycoprotein</keyword>
<keyword evidence="7" id="KW-1015">Disulfide bond</keyword>
<feature type="transmembrane region" description="Helical" evidence="11">
    <location>
        <begin position="962"/>
        <end position="988"/>
    </location>
</feature>
<keyword evidence="6 11" id="KW-0472">Membrane</keyword>
<name>A0A3Q3G4W3_9LABR</name>
<feature type="transmembrane region" description="Helical" evidence="11">
    <location>
        <begin position="769"/>
        <end position="787"/>
    </location>
</feature>
<comment type="similarity">
    <text evidence="2">Belongs to the G-protein coupled receptor 2 family. Adhesion G-protein coupled receptor (ADGR) subfamily.</text>
</comment>
<evidence type="ECO:0000256" key="10">
    <source>
        <dbReference type="ARBA" id="ARBA00023224"/>
    </source>
</evidence>
<dbReference type="GeneTree" id="ENSGT00940000154603"/>
<dbReference type="PROSITE" id="PS50261">
    <property type="entry name" value="G_PROTEIN_RECEP_F2_4"/>
    <property type="match status" value="1"/>
</dbReference>
<evidence type="ECO:0000313" key="16">
    <source>
        <dbReference type="Proteomes" id="UP000261660"/>
    </source>
</evidence>
<dbReference type="PANTHER" id="PTHR45813">
    <property type="entry name" value="IG-LIKE DOMAIN-CONTAINING PROTEIN"/>
    <property type="match status" value="1"/>
</dbReference>
<sequence>MVKAQARVTMCAKLFMFLIGAAFIAHQVVEEVYIAELMVESNVTLEAQTVLSALDQITELQVTDSSGNHAVTMRHDGLVAECLLFGDDTYCNCSENYIWSNEVCYTYNCCREATCNQNVSYIAPLCVAKVKVQMNGSVTLKDTTWDPSKTTMLEQGFAGLNGFEFLNVTGERLSGNIADFEATVSVKFPHSKLQEVMTALETKLGAVLLVDTLGMVTIESPDSSVCYNSTPTLKCTFEENTDSAGWHMSRENKRYELDRGIVVKLNNSCSTDEYKSCIQVTLQGVTGIWAGTYECGFTSGSVKHTAKRKLQVALLPDEILLKTDPITVDCLSEAPVKILITAIIRNSIENYTVSCSSMQERHPESIKGDERLFSFTASISCNKAAQQPVTVTFLNSKGQTKKAEVKIPVIYVGSGSCPDDWLDGDFWPKTPYDDTVINRTCPEGTTGYKSRTCQGSSWQPVFYYCVNEELNKIVLAADNFLKGLGASQEHAMDIFAQLKNNSADGYSDPSETTANINASIDILDKMARASENVVLNEEVFNDFIHSASNMLSSNWNGVNNTIVHDMSSTYLQSVENLVKNIKSNTSDGINSENIELKICSSSNCSVPSFGISLNLSMPSGKVKTLAVKNLTDKLRNNFRESEHSSLLVSATLENNNDSSLEIELDFPAERQDLTKRFCVFWNTTDENWSEAGCTLKKKNDGNRTFCQCNHLTSFSVLMAKGDISSNTLDIITNVGLGVSICSLLIFLTVESLVWSAVVKSNLSLFRHTALVNIAVFLLLADCCFLASSSPKSLNENWCLILTICKHLFFLAMFSWMLCMSVMLVHQLIFVFSPLRKRVFMFLSSIVGYVCPIVIVGCSYVYSKYTNTPYYCRKTCWLVYKKLLVGSIHAFLLPVGTIILTNLFSMVVVMITLVKSSVPDKSKADDKETIKSIIKVVVFLTPVFGLTWIIGFAQLMLDEEGPFFQVAIYSFTILNSFQGLFLLLTGVFAEQKVREEIFKLIMAKSKGKSESMKNLTSTTYTKDK</sequence>
<dbReference type="InterPro" id="IPR000832">
    <property type="entry name" value="GPCR_2_secretin-like"/>
</dbReference>
<keyword evidence="3 11" id="KW-0812">Transmembrane</keyword>
<dbReference type="Gene3D" id="4.10.1240.10">
    <property type="entry name" value="GPCR, family 2, extracellular hormone receptor domain"/>
    <property type="match status" value="1"/>
</dbReference>
<keyword evidence="12" id="KW-0732">Signal</keyword>
<dbReference type="InParanoid" id="A0A3Q3G4W3"/>
<evidence type="ECO:0000259" key="13">
    <source>
        <dbReference type="PROSITE" id="PS50221"/>
    </source>
</evidence>
<keyword evidence="8" id="KW-0675">Receptor</keyword>
<evidence type="ECO:0000259" key="14">
    <source>
        <dbReference type="PROSITE" id="PS50261"/>
    </source>
</evidence>
<dbReference type="FunFam" id="1.20.1070.10:FF:000058">
    <property type="entry name" value="Adhesion G protein-coupled receptor F5"/>
    <property type="match status" value="1"/>
</dbReference>
<dbReference type="SMART" id="SM00303">
    <property type="entry name" value="GPS"/>
    <property type="match status" value="1"/>
</dbReference>
<dbReference type="PROSITE" id="PS50221">
    <property type="entry name" value="GAIN_B"/>
    <property type="match status" value="1"/>
</dbReference>
<evidence type="ECO:0000256" key="11">
    <source>
        <dbReference type="SAM" id="Phobius"/>
    </source>
</evidence>
<evidence type="ECO:0000256" key="7">
    <source>
        <dbReference type="ARBA" id="ARBA00023157"/>
    </source>
</evidence>
<feature type="chain" id="PRO_5018749827" evidence="12">
    <location>
        <begin position="27"/>
        <end position="1023"/>
    </location>
</feature>
<dbReference type="InterPro" id="IPR036445">
    <property type="entry name" value="GPCR_2_extracell_dom_sf"/>
</dbReference>
<feature type="transmembrane region" description="Helical" evidence="11">
    <location>
        <begin position="838"/>
        <end position="862"/>
    </location>
</feature>
<keyword evidence="16" id="KW-1185">Reference proteome</keyword>
<dbReference type="STRING" id="56723.ENSLBEP00000028126"/>
<dbReference type="Gene3D" id="2.60.220.50">
    <property type="match status" value="1"/>
</dbReference>
<feature type="domain" description="G-protein coupled receptors family 2 profile 2" evidence="14">
    <location>
        <begin position="728"/>
        <end position="989"/>
    </location>
</feature>
<evidence type="ECO:0000256" key="12">
    <source>
        <dbReference type="SAM" id="SignalP"/>
    </source>
</evidence>
<evidence type="ECO:0000256" key="8">
    <source>
        <dbReference type="ARBA" id="ARBA00023170"/>
    </source>
</evidence>
<keyword evidence="5" id="KW-0297">G-protein coupled receptor</keyword>
<feature type="transmembrane region" description="Helical" evidence="11">
    <location>
        <begin position="882"/>
        <end position="912"/>
    </location>
</feature>
<reference evidence="15" key="2">
    <citation type="submission" date="2025-09" db="UniProtKB">
        <authorList>
            <consortium name="Ensembl"/>
        </authorList>
    </citation>
    <scope>IDENTIFICATION</scope>
</reference>
<evidence type="ECO:0000256" key="3">
    <source>
        <dbReference type="ARBA" id="ARBA00022692"/>
    </source>
</evidence>